<evidence type="ECO:0000259" key="1">
    <source>
        <dbReference type="PROSITE" id="PS50208"/>
    </source>
</evidence>
<comment type="caution">
    <text evidence="2">The sequence shown here is derived from an EMBL/GenBank/DDBJ whole genome shotgun (WGS) entry which is preliminary data.</text>
</comment>
<dbReference type="InterPro" id="IPR029030">
    <property type="entry name" value="Caspase-like_dom_sf"/>
</dbReference>
<proteinExistence type="predicted"/>
<dbReference type="Gene3D" id="3.40.50.1460">
    <property type="match status" value="1"/>
</dbReference>
<organism evidence="2 3">
    <name type="scientific">Clavelina lepadiformis</name>
    <name type="common">Light-bulb sea squirt</name>
    <name type="synonym">Ascidia lepadiformis</name>
    <dbReference type="NCBI Taxonomy" id="159417"/>
    <lineage>
        <taxon>Eukaryota</taxon>
        <taxon>Metazoa</taxon>
        <taxon>Chordata</taxon>
        <taxon>Tunicata</taxon>
        <taxon>Ascidiacea</taxon>
        <taxon>Aplousobranchia</taxon>
        <taxon>Clavelinidae</taxon>
        <taxon>Clavelina</taxon>
    </lineage>
</organism>
<dbReference type="EMBL" id="CAWYQH010000110">
    <property type="protein sequence ID" value="CAK8689938.1"/>
    <property type="molecule type" value="Genomic_DNA"/>
</dbReference>
<feature type="domain" description="Caspase family p20" evidence="1">
    <location>
        <begin position="125"/>
        <end position="216"/>
    </location>
</feature>
<dbReference type="InterPro" id="IPR001309">
    <property type="entry name" value="Pept_C14_p20"/>
</dbReference>
<gene>
    <name evidence="2" type="ORF">CVLEPA_LOCUS22590</name>
</gene>
<dbReference type="Pfam" id="PF00656">
    <property type="entry name" value="Peptidase_C14"/>
    <property type="match status" value="1"/>
</dbReference>
<protein>
    <recommendedName>
        <fullName evidence="1">Caspase family p20 domain-containing protein</fullName>
    </recommendedName>
</protein>
<keyword evidence="3" id="KW-1185">Reference proteome</keyword>
<dbReference type="PROSITE" id="PS50208">
    <property type="entry name" value="CASPASE_P20"/>
    <property type="match status" value="1"/>
</dbReference>
<name>A0ABP0GES8_CLALP</name>
<reference evidence="2 3" key="1">
    <citation type="submission" date="2024-02" db="EMBL/GenBank/DDBJ databases">
        <authorList>
            <person name="Daric V."/>
            <person name="Darras S."/>
        </authorList>
    </citation>
    <scope>NUCLEOTIDE SEQUENCE [LARGE SCALE GENOMIC DNA]</scope>
</reference>
<dbReference type="SUPFAM" id="SSF52129">
    <property type="entry name" value="Caspase-like"/>
    <property type="match status" value="1"/>
</dbReference>
<dbReference type="InterPro" id="IPR011600">
    <property type="entry name" value="Pept_C14_caspase"/>
</dbReference>
<evidence type="ECO:0000313" key="3">
    <source>
        <dbReference type="Proteomes" id="UP001642483"/>
    </source>
</evidence>
<dbReference type="Proteomes" id="UP001642483">
    <property type="component" value="Unassembled WGS sequence"/>
</dbReference>
<sequence length="216" mass="24336">MPGAANTLGNLSRKIVKSRKKILTAENIKLTPTLNFSPSYKFEKAVTITLPTCYLPDKSDVEMTEKDVISKRSGFNTKRMLFKCNMVCNESENPTIKWQILNYMGQRTTFPTWPAKASLSQIEPNLDKLKQLFEGLGCAVREEPNLSAEELRKTIKSFLKNDQHTDFCVLFIVSHGENDSGKDVVFGKDGESLTILKIVDCFFPAKCSSDLLDKQL</sequence>
<evidence type="ECO:0000313" key="2">
    <source>
        <dbReference type="EMBL" id="CAK8689938.1"/>
    </source>
</evidence>
<accession>A0ABP0GES8</accession>